<protein>
    <submittedName>
        <fullName evidence="1">Uncharacterized protein</fullName>
    </submittedName>
</protein>
<name>A0A1N7SER6_9BURK</name>
<evidence type="ECO:0000313" key="1">
    <source>
        <dbReference type="EMBL" id="SIT45861.1"/>
    </source>
</evidence>
<dbReference type="EMBL" id="CYGY02000049">
    <property type="protein sequence ID" value="SIT45861.1"/>
    <property type="molecule type" value="Genomic_DNA"/>
</dbReference>
<evidence type="ECO:0000313" key="2">
    <source>
        <dbReference type="Proteomes" id="UP000195569"/>
    </source>
</evidence>
<dbReference type="Proteomes" id="UP000195569">
    <property type="component" value="Unassembled WGS sequence"/>
</dbReference>
<accession>A0A1N7SER6</accession>
<reference evidence="1" key="1">
    <citation type="submission" date="2016-12" db="EMBL/GenBank/DDBJ databases">
        <authorList>
            <person name="Moulin L."/>
        </authorList>
    </citation>
    <scope>NUCLEOTIDE SEQUENCE [LARGE SCALE GENOMIC DNA]</scope>
    <source>
        <strain evidence="1">STM 7183</strain>
    </source>
</reference>
<dbReference type="OrthoDB" id="9074022at2"/>
<comment type="caution">
    <text evidence="1">The sequence shown here is derived from an EMBL/GenBank/DDBJ whole genome shotgun (WGS) entry which is preliminary data.</text>
</comment>
<organism evidence="1 2">
    <name type="scientific">Paraburkholderia piptadeniae</name>
    <dbReference type="NCBI Taxonomy" id="1701573"/>
    <lineage>
        <taxon>Bacteria</taxon>
        <taxon>Pseudomonadati</taxon>
        <taxon>Pseudomonadota</taxon>
        <taxon>Betaproteobacteria</taxon>
        <taxon>Burkholderiales</taxon>
        <taxon>Burkholderiaceae</taxon>
        <taxon>Paraburkholderia</taxon>
    </lineage>
</organism>
<proteinExistence type="predicted"/>
<sequence>MSPWSNDSSGRGVDVGIGTREIAVSPRASRSLRWMRFRKAAPASKPRSVLMPDAQHFTETGVFDALRAALDPSSDDGAPPAKRAPSRNRGAHIVLDDFWGNHAILRGDFRTLRTREIDEVARAHFVDTYGVDAEAIVVRACVQRGGRAAFASALPRTLSDGIRETGTAAGVDVEALKLCLPEMLNRTLNKVPQANAMLVFAADALMQAVLIEAGHWVGYDAQRLFDGDANDPARIAALAEQAFEHCAEGSKAKRQDCALGLYGFDVDLAPLQAGFASVTVLASSAADTGIEPRNEGSNEAGDKTGPSFACRLLEYAK</sequence>
<dbReference type="AlphaFoldDB" id="A0A1N7SER6"/>
<keyword evidence="2" id="KW-1185">Reference proteome</keyword>
<gene>
    <name evidence="1" type="ORF">BN2476_490021</name>
</gene>
<dbReference type="RefSeq" id="WP_087736828.1">
    <property type="nucleotide sequence ID" value="NZ_CYGY02000049.1"/>
</dbReference>